<dbReference type="Proteomes" id="UP000177709">
    <property type="component" value="Chromosome"/>
</dbReference>
<accession>A0AAC9NBY7</accession>
<evidence type="ECO:0000313" key="3">
    <source>
        <dbReference type="Proteomes" id="UP000177709"/>
    </source>
</evidence>
<evidence type="ECO:0000256" key="1">
    <source>
        <dbReference type="SAM" id="Phobius"/>
    </source>
</evidence>
<organism evidence="2 3">
    <name type="scientific">Bacillus xiamenensis</name>
    <dbReference type="NCBI Taxonomy" id="1178537"/>
    <lineage>
        <taxon>Bacteria</taxon>
        <taxon>Bacillati</taxon>
        <taxon>Bacillota</taxon>
        <taxon>Bacilli</taxon>
        <taxon>Bacillales</taxon>
        <taxon>Bacillaceae</taxon>
        <taxon>Bacillus</taxon>
    </lineage>
</organism>
<proteinExistence type="predicted"/>
<name>A0AAC9NBY7_9BACI</name>
<keyword evidence="1" id="KW-0472">Membrane</keyword>
<protein>
    <submittedName>
        <fullName evidence="2">Uncharacterized protein</fullName>
    </submittedName>
</protein>
<dbReference type="KEGG" id="bxi:BK049_05175"/>
<evidence type="ECO:0000313" key="2">
    <source>
        <dbReference type="EMBL" id="AOZ88149.1"/>
    </source>
</evidence>
<gene>
    <name evidence="2" type="ORF">BK049_05175</name>
</gene>
<dbReference type="RefSeq" id="WP_071168008.1">
    <property type="nucleotide sequence ID" value="NZ_CP017786.1"/>
</dbReference>
<keyword evidence="1" id="KW-0812">Transmembrane</keyword>
<keyword evidence="1" id="KW-1133">Transmembrane helix</keyword>
<sequence>MSLPKHVELSQAVKACKNQAMTIDDAAAEIRVPEFVVPMLVRKNDDLVIEGNVVMAKRESNGPVILTVLGFMGIITIAGLMSGIG</sequence>
<feature type="transmembrane region" description="Helical" evidence="1">
    <location>
        <begin position="64"/>
        <end position="84"/>
    </location>
</feature>
<dbReference type="AlphaFoldDB" id="A0AAC9NBY7"/>
<dbReference type="EMBL" id="CP017786">
    <property type="protein sequence ID" value="AOZ88149.1"/>
    <property type="molecule type" value="Genomic_DNA"/>
</dbReference>
<reference evidence="2 3" key="1">
    <citation type="submission" date="2016-10" db="EMBL/GenBank/DDBJ databases">
        <title>Whole genome sequence of hyper active fibrinolysis bacterium Bacillus pumilus strain VV3 isolated from fermented rice.</title>
        <authorList>
            <person name="Mariadas V.A."/>
            <person name="Vijayaraghavan P."/>
            <person name="Dhandapani V."/>
        </authorList>
    </citation>
    <scope>NUCLEOTIDE SEQUENCE [LARGE SCALE GENOMIC DNA]</scope>
    <source>
        <strain evidence="2 3">VV3</strain>
    </source>
</reference>